<evidence type="ECO:0000313" key="3">
    <source>
        <dbReference type="EMBL" id="MBB3836879.1"/>
    </source>
</evidence>
<evidence type="ECO:0000259" key="1">
    <source>
        <dbReference type="Pfam" id="PF00534"/>
    </source>
</evidence>
<dbReference type="PANTHER" id="PTHR12526:SF630">
    <property type="entry name" value="GLYCOSYLTRANSFERASE"/>
    <property type="match status" value="1"/>
</dbReference>
<feature type="domain" description="Glycosyl transferase family 1" evidence="1">
    <location>
        <begin position="188"/>
        <end position="342"/>
    </location>
</feature>
<keyword evidence="3" id="KW-0808">Transferase</keyword>
<dbReference type="AlphaFoldDB" id="A0A7W6ENU6"/>
<dbReference type="InterPro" id="IPR028098">
    <property type="entry name" value="Glyco_trans_4-like_N"/>
</dbReference>
<sequence>MRIIQVITLGNELYGAQRHVLDLSESLKAQGHEVILLLGTSGKTENAARSIGLQTYLLNHLKRPIQPIHDILGIIELVKLFKELKPDIVASHSSKAGILVRIAAWWLGIPNTFTVHGWSFAEGSAFLSRKFFQVIEKMIGWISCKVIVIAESDRQYALQLGILKSSQMKLIYHGIRLPKVDDTLLLQKNEKFTMVMAARFQAQKDHETLIAALVPLKKKTWQLFLLGDGELMTDMKNKVREEGLNDKIYFEGAVDNVSDYLARADVFLLITNWEGLPISILEAMSYSLPVIASNVAGVKEEIEHLTNGILVPRKGVKEVTDAINLLYSDEELRRGMGKKSKEIFDQKFRIDVMTKETLQLYEEIKNDNNS</sequence>
<evidence type="ECO:0000259" key="2">
    <source>
        <dbReference type="Pfam" id="PF13439"/>
    </source>
</evidence>
<dbReference type="Proteomes" id="UP000541352">
    <property type="component" value="Unassembled WGS sequence"/>
</dbReference>
<organism evidence="3 4">
    <name type="scientific">Runella defluvii</name>
    <dbReference type="NCBI Taxonomy" id="370973"/>
    <lineage>
        <taxon>Bacteria</taxon>
        <taxon>Pseudomonadati</taxon>
        <taxon>Bacteroidota</taxon>
        <taxon>Cytophagia</taxon>
        <taxon>Cytophagales</taxon>
        <taxon>Spirosomataceae</taxon>
        <taxon>Runella</taxon>
    </lineage>
</organism>
<dbReference type="InterPro" id="IPR001296">
    <property type="entry name" value="Glyco_trans_1"/>
</dbReference>
<dbReference type="Pfam" id="PF13439">
    <property type="entry name" value="Glyco_transf_4"/>
    <property type="match status" value="1"/>
</dbReference>
<dbReference type="GO" id="GO:0016757">
    <property type="term" value="F:glycosyltransferase activity"/>
    <property type="evidence" value="ECO:0007669"/>
    <property type="project" value="InterPro"/>
</dbReference>
<dbReference type="SUPFAM" id="SSF53756">
    <property type="entry name" value="UDP-Glycosyltransferase/glycogen phosphorylase"/>
    <property type="match status" value="1"/>
</dbReference>
<protein>
    <submittedName>
        <fullName evidence="3">Glycosyltransferase involved in cell wall biosynthesis</fullName>
    </submittedName>
</protein>
<name>A0A7W6ENU6_9BACT</name>
<evidence type="ECO:0000313" key="4">
    <source>
        <dbReference type="Proteomes" id="UP000541352"/>
    </source>
</evidence>
<proteinExistence type="predicted"/>
<dbReference type="PANTHER" id="PTHR12526">
    <property type="entry name" value="GLYCOSYLTRANSFERASE"/>
    <property type="match status" value="1"/>
</dbReference>
<keyword evidence="4" id="KW-1185">Reference proteome</keyword>
<dbReference type="Gene3D" id="3.40.50.2000">
    <property type="entry name" value="Glycogen Phosphorylase B"/>
    <property type="match status" value="2"/>
</dbReference>
<dbReference type="EMBL" id="JACIBY010000001">
    <property type="protein sequence ID" value="MBB3836879.1"/>
    <property type="molecule type" value="Genomic_DNA"/>
</dbReference>
<dbReference type="Pfam" id="PF00534">
    <property type="entry name" value="Glycos_transf_1"/>
    <property type="match status" value="1"/>
</dbReference>
<dbReference type="CDD" id="cd03808">
    <property type="entry name" value="GT4_CapM-like"/>
    <property type="match status" value="1"/>
</dbReference>
<comment type="caution">
    <text evidence="3">The sequence shown here is derived from an EMBL/GenBank/DDBJ whole genome shotgun (WGS) entry which is preliminary data.</text>
</comment>
<dbReference type="RefSeq" id="WP_183971634.1">
    <property type="nucleotide sequence ID" value="NZ_JACIBY010000001.1"/>
</dbReference>
<gene>
    <name evidence="3" type="ORF">FHS57_000861</name>
</gene>
<reference evidence="3 4" key="1">
    <citation type="submission" date="2020-08" db="EMBL/GenBank/DDBJ databases">
        <title>Genomic Encyclopedia of Type Strains, Phase IV (KMG-IV): sequencing the most valuable type-strain genomes for metagenomic binning, comparative biology and taxonomic classification.</title>
        <authorList>
            <person name="Goeker M."/>
        </authorList>
    </citation>
    <scope>NUCLEOTIDE SEQUENCE [LARGE SCALE GENOMIC DNA]</scope>
    <source>
        <strain evidence="3 4">DSM 17976</strain>
    </source>
</reference>
<accession>A0A7W6ENU6</accession>
<feature type="domain" description="Glycosyltransferase subfamily 4-like N-terminal" evidence="2">
    <location>
        <begin position="15"/>
        <end position="176"/>
    </location>
</feature>